<keyword evidence="1" id="KW-0472">Membrane</keyword>
<feature type="domain" description="PH" evidence="2">
    <location>
        <begin position="131"/>
        <end position="269"/>
    </location>
</feature>
<dbReference type="Proteomes" id="UP000260823">
    <property type="component" value="Unassembled WGS sequence"/>
</dbReference>
<dbReference type="RefSeq" id="WP_117382234.1">
    <property type="nucleotide sequence ID" value="NZ_QWDE01000001.1"/>
</dbReference>
<protein>
    <recommendedName>
        <fullName evidence="2">PH domain-containing protein</fullName>
    </recommendedName>
</protein>
<dbReference type="EMBL" id="QWDE01000001">
    <property type="protein sequence ID" value="RFZ85334.1"/>
    <property type="molecule type" value="Genomic_DNA"/>
</dbReference>
<sequence length="289" mass="34284">MPNFTSKLQYQICEDGEYYDEIERSLEETLALIHNYPWYEQRTAEVDITGPSVTIFDQRKNILKVGKHYGDTFHLYYLSYKNELFERYSINIDDVEDTVKEFFNGQVQLHKLKKQRTWFSQRHYFATKGVNYTVNPLKAFLHNFWICITAIPLTILIIPDLLKRSLDDILLFGIPLLLIMAIPLYCFLKLLRYSSQHLHISRANNEFTFGNSRDVTTTYNKTDITKVIVTKSMNEKEPISIRFIEVVFKDKTSIQFPNLLITDEKLAQKFPRYLKPEFETEKKMILFEI</sequence>
<comment type="caution">
    <text evidence="3">The sequence shown here is derived from an EMBL/GenBank/DDBJ whole genome shotgun (WGS) entry which is preliminary data.</text>
</comment>
<proteinExistence type="predicted"/>
<name>A0A3E2NWD8_9SPHI</name>
<keyword evidence="1" id="KW-1133">Transmembrane helix</keyword>
<dbReference type="OrthoDB" id="662406at2"/>
<dbReference type="AlphaFoldDB" id="A0A3E2NWD8"/>
<evidence type="ECO:0000259" key="2">
    <source>
        <dbReference type="Pfam" id="PF26566"/>
    </source>
</evidence>
<evidence type="ECO:0000313" key="4">
    <source>
        <dbReference type="Proteomes" id="UP000260823"/>
    </source>
</evidence>
<feature type="transmembrane region" description="Helical" evidence="1">
    <location>
        <begin position="140"/>
        <end position="158"/>
    </location>
</feature>
<keyword evidence="4" id="KW-1185">Reference proteome</keyword>
<dbReference type="InterPro" id="IPR058916">
    <property type="entry name" value="PH_40"/>
</dbReference>
<keyword evidence="1" id="KW-0812">Transmembrane</keyword>
<organism evidence="3 4">
    <name type="scientific">Mucilaginibacter terrenus</name>
    <dbReference type="NCBI Taxonomy" id="2482727"/>
    <lineage>
        <taxon>Bacteria</taxon>
        <taxon>Pseudomonadati</taxon>
        <taxon>Bacteroidota</taxon>
        <taxon>Sphingobacteriia</taxon>
        <taxon>Sphingobacteriales</taxon>
        <taxon>Sphingobacteriaceae</taxon>
        <taxon>Mucilaginibacter</taxon>
    </lineage>
</organism>
<evidence type="ECO:0000256" key="1">
    <source>
        <dbReference type="SAM" id="Phobius"/>
    </source>
</evidence>
<accession>A0A3E2NWD8</accession>
<evidence type="ECO:0000313" key="3">
    <source>
        <dbReference type="EMBL" id="RFZ85334.1"/>
    </source>
</evidence>
<dbReference type="Pfam" id="PF26566">
    <property type="entry name" value="PH_40"/>
    <property type="match status" value="1"/>
</dbReference>
<gene>
    <name evidence="3" type="ORF">DYU05_06980</name>
</gene>
<reference evidence="3 4" key="1">
    <citation type="submission" date="2018-08" db="EMBL/GenBank/DDBJ databases">
        <title>Mucilaginibacter terrae sp. nov., isolated from manganese diggings.</title>
        <authorList>
            <person name="Huang Y."/>
            <person name="Zhou Z."/>
        </authorList>
    </citation>
    <scope>NUCLEOTIDE SEQUENCE [LARGE SCALE GENOMIC DNA]</scope>
    <source>
        <strain evidence="3 4">ZH6</strain>
    </source>
</reference>
<feature type="transmembrane region" description="Helical" evidence="1">
    <location>
        <begin position="170"/>
        <end position="188"/>
    </location>
</feature>